<proteinExistence type="predicted"/>
<feature type="domain" description="RNase H type-1" evidence="1">
    <location>
        <begin position="213"/>
        <end position="321"/>
    </location>
</feature>
<dbReference type="Pfam" id="PF13456">
    <property type="entry name" value="RVT_3"/>
    <property type="match status" value="1"/>
</dbReference>
<dbReference type="PANTHER" id="PTHR47723:SF24">
    <property type="entry name" value="RNASE H TYPE-1 DOMAIN-CONTAINING PROTEIN"/>
    <property type="match status" value="1"/>
</dbReference>
<sequence length="321" mass="37254">MSEAREEVEYEILWEMNKGNTNVWHENRTSLGSLYHVIPPEFLINEELQEVADLRDEEGWNDQLLKLSFPMEIDDNIRQEVQFDNNDDYWDTPRWISTSSGNFSISSAWRILRHRAPTNPEYGKLWTKGSRIGGQSGTGASSNKSMRRNTMKDGGAVSCNRVIHEVNKTLHFLVRVRYPWLPRIPLLWPKMIRLFEGYKPIVVTIRVTWQLPYKGWFKCNTDGASRGYPGPSSYGFCVQDHAGDLVFAKMKEIGETTNIVAKAKVLVEGLTYYVERQFHPLIMETDSLVLRKIINGEWETPWYIGAKVTKLLWLLCTRSCW</sequence>
<dbReference type="InterPro" id="IPR053151">
    <property type="entry name" value="RNase_H-like"/>
</dbReference>
<dbReference type="GO" id="GO:0004523">
    <property type="term" value="F:RNA-DNA hybrid ribonuclease activity"/>
    <property type="evidence" value="ECO:0007669"/>
    <property type="project" value="InterPro"/>
</dbReference>
<gene>
    <name evidence="3" type="primary">LOC104216622</name>
</gene>
<organism evidence="2 3">
    <name type="scientific">Nicotiana sylvestris</name>
    <name type="common">Wood tobacco</name>
    <name type="synonym">South American tobacco</name>
    <dbReference type="NCBI Taxonomy" id="4096"/>
    <lineage>
        <taxon>Eukaryota</taxon>
        <taxon>Viridiplantae</taxon>
        <taxon>Streptophyta</taxon>
        <taxon>Embryophyta</taxon>
        <taxon>Tracheophyta</taxon>
        <taxon>Spermatophyta</taxon>
        <taxon>Magnoliopsida</taxon>
        <taxon>eudicotyledons</taxon>
        <taxon>Gunneridae</taxon>
        <taxon>Pentapetalae</taxon>
        <taxon>asterids</taxon>
        <taxon>lamiids</taxon>
        <taxon>Solanales</taxon>
        <taxon>Solanaceae</taxon>
        <taxon>Nicotianoideae</taxon>
        <taxon>Nicotianeae</taxon>
        <taxon>Nicotiana</taxon>
    </lineage>
</organism>
<dbReference type="Gene3D" id="3.30.420.10">
    <property type="entry name" value="Ribonuclease H-like superfamily/Ribonuclease H"/>
    <property type="match status" value="1"/>
</dbReference>
<reference evidence="2" key="1">
    <citation type="journal article" date="2013" name="Genome Biol.">
        <title>Reference genomes and transcriptomes of Nicotiana sylvestris and Nicotiana tomentosiformis.</title>
        <authorList>
            <person name="Sierro N."/>
            <person name="Battey J.N."/>
            <person name="Ouadi S."/>
            <person name="Bovet L."/>
            <person name="Goepfert S."/>
            <person name="Bakaher N."/>
            <person name="Peitsch M.C."/>
            <person name="Ivanov N.V."/>
        </authorList>
    </citation>
    <scope>NUCLEOTIDE SEQUENCE [LARGE SCALE GENOMIC DNA]</scope>
</reference>
<protein>
    <submittedName>
        <fullName evidence="3">Uncharacterized protein LOC104216622</fullName>
    </submittedName>
</protein>
<accession>A0A1U7VSW6</accession>
<dbReference type="AlphaFoldDB" id="A0A1U7VSW6"/>
<evidence type="ECO:0000259" key="1">
    <source>
        <dbReference type="PROSITE" id="PS50879"/>
    </source>
</evidence>
<keyword evidence="2" id="KW-1185">Reference proteome</keyword>
<reference evidence="3" key="2">
    <citation type="submission" date="2025-08" db="UniProtKB">
        <authorList>
            <consortium name="RefSeq"/>
        </authorList>
    </citation>
    <scope>IDENTIFICATION</scope>
    <source>
        <tissue evidence="3">Leaf</tissue>
    </source>
</reference>
<dbReference type="CDD" id="cd06222">
    <property type="entry name" value="RNase_H_like"/>
    <property type="match status" value="1"/>
</dbReference>
<dbReference type="Proteomes" id="UP000189701">
    <property type="component" value="Unplaced"/>
</dbReference>
<dbReference type="PANTHER" id="PTHR47723">
    <property type="entry name" value="OS05G0353850 PROTEIN"/>
    <property type="match status" value="1"/>
</dbReference>
<evidence type="ECO:0000313" key="3">
    <source>
        <dbReference type="RefSeq" id="XP_009765020.1"/>
    </source>
</evidence>
<dbReference type="InterPro" id="IPR044730">
    <property type="entry name" value="RNase_H-like_dom_plant"/>
</dbReference>
<dbReference type="GO" id="GO:0003676">
    <property type="term" value="F:nucleic acid binding"/>
    <property type="evidence" value="ECO:0007669"/>
    <property type="project" value="InterPro"/>
</dbReference>
<dbReference type="RefSeq" id="XP_009765020.1">
    <property type="nucleotide sequence ID" value="XM_009766718.1"/>
</dbReference>
<dbReference type="InterPro" id="IPR012337">
    <property type="entry name" value="RNaseH-like_sf"/>
</dbReference>
<dbReference type="SUPFAM" id="SSF53098">
    <property type="entry name" value="Ribonuclease H-like"/>
    <property type="match status" value="1"/>
</dbReference>
<dbReference type="eggNOG" id="KOG1075">
    <property type="taxonomic scope" value="Eukaryota"/>
</dbReference>
<evidence type="ECO:0000313" key="2">
    <source>
        <dbReference type="Proteomes" id="UP000189701"/>
    </source>
</evidence>
<dbReference type="InterPro" id="IPR002156">
    <property type="entry name" value="RNaseH_domain"/>
</dbReference>
<dbReference type="PROSITE" id="PS50879">
    <property type="entry name" value="RNASE_H_1"/>
    <property type="match status" value="1"/>
</dbReference>
<name>A0A1U7VSW6_NICSY</name>
<dbReference type="InterPro" id="IPR036397">
    <property type="entry name" value="RNaseH_sf"/>
</dbReference>